<organism evidence="1">
    <name type="scientific">Oryza barthii</name>
    <dbReference type="NCBI Taxonomy" id="65489"/>
    <lineage>
        <taxon>Eukaryota</taxon>
        <taxon>Viridiplantae</taxon>
        <taxon>Streptophyta</taxon>
        <taxon>Embryophyta</taxon>
        <taxon>Tracheophyta</taxon>
        <taxon>Spermatophyta</taxon>
        <taxon>Magnoliopsida</taxon>
        <taxon>Liliopsida</taxon>
        <taxon>Poales</taxon>
        <taxon>Poaceae</taxon>
        <taxon>BOP clade</taxon>
        <taxon>Oryzoideae</taxon>
        <taxon>Oryzeae</taxon>
        <taxon>Oryzinae</taxon>
        <taxon>Oryza</taxon>
    </lineage>
</organism>
<protein>
    <submittedName>
        <fullName evidence="1">Uncharacterized protein</fullName>
    </submittedName>
</protein>
<evidence type="ECO:0000313" key="2">
    <source>
        <dbReference type="Proteomes" id="UP000026960"/>
    </source>
</evidence>
<keyword evidence="2" id="KW-1185">Reference proteome</keyword>
<name>A0A0D3FKB6_9ORYZ</name>
<proteinExistence type="predicted"/>
<accession>A0A0D3FKB6</accession>
<reference evidence="1" key="1">
    <citation type="journal article" date="2009" name="Rice">
        <title>De Novo Next Generation Sequencing of Plant Genomes.</title>
        <authorList>
            <person name="Rounsley S."/>
            <person name="Marri P.R."/>
            <person name="Yu Y."/>
            <person name="He R."/>
            <person name="Sisneros N."/>
            <person name="Goicoechea J.L."/>
            <person name="Lee S.J."/>
            <person name="Angelova A."/>
            <person name="Kudrna D."/>
            <person name="Luo M."/>
            <person name="Affourtit J."/>
            <person name="Desany B."/>
            <person name="Knight J."/>
            <person name="Niazi F."/>
            <person name="Egholm M."/>
            <person name="Wing R.A."/>
        </authorList>
    </citation>
    <scope>NUCLEOTIDE SEQUENCE [LARGE SCALE GENOMIC DNA]</scope>
    <source>
        <strain evidence="1">cv. IRGC 105608</strain>
    </source>
</reference>
<dbReference type="Gramene" id="OBART03G22920.1">
    <property type="protein sequence ID" value="OBART03G22920.1"/>
    <property type="gene ID" value="OBART03G22920"/>
</dbReference>
<dbReference type="EnsemblPlants" id="OBART03G22920.1">
    <property type="protein sequence ID" value="OBART03G22920.1"/>
    <property type="gene ID" value="OBART03G22920"/>
</dbReference>
<dbReference type="HOGENOM" id="CLU_2201228_0_0_1"/>
<dbReference type="PaxDb" id="65489-OBART03G22920.1"/>
<dbReference type="Proteomes" id="UP000026960">
    <property type="component" value="Chromosome 3"/>
</dbReference>
<sequence length="110" mass="12290">MRDEQPRDGEVAEEIRETVLTIEEESIFGIERRGIGIDSMAFMARSRSCSSRSTTCLPSVEMWGCERWRGIGRDLSANPNGAKLKRLNATSVGANILSDVICTQRHSVWC</sequence>
<reference evidence="1" key="2">
    <citation type="submission" date="2015-03" db="UniProtKB">
        <authorList>
            <consortium name="EnsemblPlants"/>
        </authorList>
    </citation>
    <scope>IDENTIFICATION</scope>
</reference>
<evidence type="ECO:0000313" key="1">
    <source>
        <dbReference type="EnsemblPlants" id="OBART03G22920.1"/>
    </source>
</evidence>
<dbReference type="AlphaFoldDB" id="A0A0D3FKB6"/>